<dbReference type="Gene3D" id="3.40.50.1980">
    <property type="entry name" value="Nitrogenase molybdenum iron protein domain"/>
    <property type="match status" value="2"/>
</dbReference>
<dbReference type="PANTHER" id="PTHR42953:SF3">
    <property type="entry name" value="HIGH-AFFINITY ZINC UPTAKE SYSTEM PROTEIN ZNUA"/>
    <property type="match status" value="1"/>
</dbReference>
<dbReference type="Proteomes" id="UP000235589">
    <property type="component" value="Chromosome"/>
</dbReference>
<keyword evidence="3" id="KW-0732">Signal</keyword>
<dbReference type="PROSITE" id="PS51257">
    <property type="entry name" value="PROKAR_LIPOPROTEIN"/>
    <property type="match status" value="1"/>
</dbReference>
<evidence type="ECO:0000256" key="2">
    <source>
        <dbReference type="ARBA" id="ARBA00022448"/>
    </source>
</evidence>
<name>A0A2K9P0F9_9FIRM</name>
<evidence type="ECO:0000313" key="5">
    <source>
        <dbReference type="Proteomes" id="UP000235589"/>
    </source>
</evidence>
<dbReference type="InterPro" id="IPR050492">
    <property type="entry name" value="Bact_metal-bind_prot9"/>
</dbReference>
<proteinExistence type="inferred from homology"/>
<keyword evidence="5" id="KW-1185">Reference proteome</keyword>
<dbReference type="EMBL" id="CP020991">
    <property type="protein sequence ID" value="AUO18319.1"/>
    <property type="molecule type" value="Genomic_DNA"/>
</dbReference>
<organism evidence="4 5">
    <name type="scientific">Monoglobus pectinilyticus</name>
    <dbReference type="NCBI Taxonomy" id="1981510"/>
    <lineage>
        <taxon>Bacteria</taxon>
        <taxon>Bacillati</taxon>
        <taxon>Bacillota</taxon>
        <taxon>Clostridia</taxon>
        <taxon>Monoglobales</taxon>
        <taxon>Monoglobaceae</taxon>
        <taxon>Monoglobus</taxon>
    </lineage>
</organism>
<evidence type="ECO:0000313" key="4">
    <source>
        <dbReference type="EMBL" id="AUO18319.1"/>
    </source>
</evidence>
<dbReference type="GO" id="GO:0046872">
    <property type="term" value="F:metal ion binding"/>
    <property type="evidence" value="ECO:0007669"/>
    <property type="project" value="InterPro"/>
</dbReference>
<dbReference type="PANTHER" id="PTHR42953">
    <property type="entry name" value="HIGH-AFFINITY ZINC UPTAKE SYSTEM PROTEIN ZNUA-RELATED"/>
    <property type="match status" value="1"/>
</dbReference>
<reference evidence="4 5" key="1">
    <citation type="submission" date="2017-04" db="EMBL/GenBank/DDBJ databases">
        <title>Monoglobus pectinilyticus 14 draft genome.</title>
        <authorList>
            <person name="Kim C."/>
            <person name="Rosendale D.I."/>
            <person name="Kelly W.J."/>
            <person name="Tannock G.W."/>
            <person name="Patchett M.L."/>
            <person name="Jordens J.Z."/>
        </authorList>
    </citation>
    <scope>NUCLEOTIDE SEQUENCE [LARGE SCALE GENOMIC DNA]</scope>
    <source>
        <strain evidence="4 5">14</strain>
    </source>
</reference>
<dbReference type="OrthoDB" id="9810636at2"/>
<protein>
    <submittedName>
        <fullName evidence="4">High-affinity zinc uptake system binding-protein ZnuA</fullName>
    </submittedName>
</protein>
<gene>
    <name evidence="4" type="ORF">B9O19_00134</name>
</gene>
<evidence type="ECO:0000256" key="1">
    <source>
        <dbReference type="ARBA" id="ARBA00011028"/>
    </source>
</evidence>
<dbReference type="GeneID" id="98061567"/>
<dbReference type="KEGG" id="mpec:B9O19_00134"/>
<dbReference type="InterPro" id="IPR006127">
    <property type="entry name" value="ZnuA-like"/>
</dbReference>
<comment type="similarity">
    <text evidence="1">Belongs to the bacterial solute-binding protein 9 family.</text>
</comment>
<dbReference type="RefSeq" id="WP_102364670.1">
    <property type="nucleotide sequence ID" value="NZ_CP020991.1"/>
</dbReference>
<dbReference type="Pfam" id="PF01297">
    <property type="entry name" value="ZnuA"/>
    <property type="match status" value="1"/>
</dbReference>
<sequence length="318" mass="35969">MIKRLVSVVSIILISVLLFCSCNQIASVKNDDKISVVATIFPAYDFVREVSRGTDDIDLKLLLKPGSEAHSYEPTPQDIIAIQNCDVFIYVGGESDEWVKNILSSIDTNSINIVSMMDCVELVKEETVEGMEEEKNAKETYEPEYDEHVWTSPRNAIKIVDKINSSMAESRPVNKEIYNNNTISYNEKLEQLDKDFHEIVKSGKRNTIVFGDRFPFRYFADEYGLEYYAAFPGCSEETEASAKTVSFLIDKIKTENIPVVLYPELSNQKVAKTICESTGAVPLQFNSCHNLTNDEFENGATYLSLMKENINTLQRALN</sequence>
<keyword evidence="2" id="KW-0813">Transport</keyword>
<dbReference type="AlphaFoldDB" id="A0A2K9P0F9"/>
<evidence type="ECO:0000256" key="3">
    <source>
        <dbReference type="ARBA" id="ARBA00022729"/>
    </source>
</evidence>
<dbReference type="GO" id="GO:0030001">
    <property type="term" value="P:metal ion transport"/>
    <property type="evidence" value="ECO:0007669"/>
    <property type="project" value="InterPro"/>
</dbReference>
<dbReference type="SUPFAM" id="SSF53807">
    <property type="entry name" value="Helical backbone' metal receptor"/>
    <property type="match status" value="1"/>
</dbReference>
<accession>A0A2K9P0F9</accession>